<dbReference type="Proteomes" id="UP000285794">
    <property type="component" value="Unassembled WGS sequence"/>
</dbReference>
<dbReference type="EMBL" id="QQWG01000008">
    <property type="protein sequence ID" value="RRG21571.1"/>
    <property type="molecule type" value="Genomic_DNA"/>
</dbReference>
<feature type="binding site" evidence="4">
    <location>
        <position position="102"/>
    </location>
    <ligand>
        <name>(6R)-10-formyltetrahydrofolate</name>
        <dbReference type="ChEBI" id="CHEBI:195366"/>
    </ligand>
</feature>
<dbReference type="HAMAP" id="MF_01930">
    <property type="entry name" value="PurN"/>
    <property type="match status" value="1"/>
</dbReference>
<protein>
    <recommendedName>
        <fullName evidence="4">Phosphoribosylglycinamide formyltransferase</fullName>
        <ecNumber evidence="4">2.1.2.2</ecNumber>
    </recommendedName>
    <alternativeName>
        <fullName evidence="4">5'-phosphoribosylglycinamide transformylase</fullName>
    </alternativeName>
    <alternativeName>
        <fullName evidence="4">GAR transformylase</fullName>
        <shortName evidence="4">GART</shortName>
    </alternativeName>
</protein>
<comment type="function">
    <text evidence="4">Catalyzes the transfer of a formyl group from 10-formyltetrahydrofolate to 5-phospho-ribosyl-glycinamide (GAR), producing 5-phospho-ribosyl-N-formylglycinamide (FGAR) and tetrahydrofolate.</text>
</comment>
<dbReference type="PANTHER" id="PTHR43369">
    <property type="entry name" value="PHOSPHORIBOSYLGLYCINAMIDE FORMYLTRANSFERASE"/>
    <property type="match status" value="1"/>
</dbReference>
<dbReference type="EC" id="2.1.2.2" evidence="4"/>
<keyword evidence="7" id="KW-1185">Reference proteome</keyword>
<dbReference type="PANTHER" id="PTHR43369:SF2">
    <property type="entry name" value="PHOSPHORIBOSYLGLYCINAMIDE FORMYLTRANSFERASE"/>
    <property type="match status" value="1"/>
</dbReference>
<dbReference type="AlphaFoldDB" id="A0A425Y0Z8"/>
<evidence type="ECO:0000256" key="2">
    <source>
        <dbReference type="ARBA" id="ARBA00022679"/>
    </source>
</evidence>
<evidence type="ECO:0000259" key="5">
    <source>
        <dbReference type="Pfam" id="PF00551"/>
    </source>
</evidence>
<reference evidence="6 7" key="1">
    <citation type="submission" date="2018-07" db="EMBL/GenBank/DDBJ databases">
        <title>Draft genome sequence of Ancylomarina sp. M1P.</title>
        <authorList>
            <person name="Yadav S."/>
            <person name="Villanueva L."/>
            <person name="Damste J.S.S."/>
        </authorList>
    </citation>
    <scope>NUCLEOTIDE SEQUENCE [LARGE SCALE GENOMIC DNA]</scope>
    <source>
        <strain evidence="6 7">M1P</strain>
    </source>
</reference>
<dbReference type="UniPathway" id="UPA00074">
    <property type="reaction ID" value="UER00126"/>
</dbReference>
<feature type="binding site" evidence="4">
    <location>
        <begin position="12"/>
        <end position="14"/>
    </location>
    <ligand>
        <name>N(1)-(5-phospho-beta-D-ribosyl)glycinamide</name>
        <dbReference type="ChEBI" id="CHEBI:143788"/>
    </ligand>
</feature>
<comment type="caution">
    <text evidence="4">Lacks conserved residue(s) required for the propagation of feature annotation.</text>
</comment>
<dbReference type="SUPFAM" id="SSF53328">
    <property type="entry name" value="Formyltransferase"/>
    <property type="match status" value="1"/>
</dbReference>
<dbReference type="OrthoDB" id="9806170at2"/>
<name>A0A425Y0Z8_9BACT</name>
<comment type="similarity">
    <text evidence="4">Belongs to the GART family.</text>
</comment>
<evidence type="ECO:0000256" key="1">
    <source>
        <dbReference type="ARBA" id="ARBA00005054"/>
    </source>
</evidence>
<keyword evidence="2 4" id="KW-0808">Transferase</keyword>
<comment type="catalytic activity">
    <reaction evidence="4">
        <text>N(1)-(5-phospho-beta-D-ribosyl)glycinamide + (6R)-10-formyltetrahydrofolate = N(2)-formyl-N(1)-(5-phospho-beta-D-ribosyl)glycinamide + (6S)-5,6,7,8-tetrahydrofolate + H(+)</text>
        <dbReference type="Rhea" id="RHEA:15053"/>
        <dbReference type="ChEBI" id="CHEBI:15378"/>
        <dbReference type="ChEBI" id="CHEBI:57453"/>
        <dbReference type="ChEBI" id="CHEBI:143788"/>
        <dbReference type="ChEBI" id="CHEBI:147286"/>
        <dbReference type="ChEBI" id="CHEBI:195366"/>
        <dbReference type="EC" id="2.1.2.2"/>
    </reaction>
</comment>
<evidence type="ECO:0000313" key="6">
    <source>
        <dbReference type="EMBL" id="RRG21571.1"/>
    </source>
</evidence>
<evidence type="ECO:0000256" key="3">
    <source>
        <dbReference type="ARBA" id="ARBA00022755"/>
    </source>
</evidence>
<keyword evidence="3 4" id="KW-0658">Purine biosynthesis</keyword>
<feature type="domain" description="Formyl transferase N-terminal" evidence="5">
    <location>
        <begin position="2"/>
        <end position="182"/>
    </location>
</feature>
<dbReference type="InterPro" id="IPR004607">
    <property type="entry name" value="GART"/>
</dbReference>
<dbReference type="GO" id="GO:0004644">
    <property type="term" value="F:phosphoribosylglycinamide formyltransferase activity"/>
    <property type="evidence" value="ECO:0007669"/>
    <property type="project" value="UniProtKB-UniRule"/>
</dbReference>
<dbReference type="Pfam" id="PF00551">
    <property type="entry name" value="Formyl_trans_N"/>
    <property type="match status" value="1"/>
</dbReference>
<feature type="active site" description="Proton donor" evidence="4">
    <location>
        <position position="104"/>
    </location>
</feature>
<feature type="site" description="Raises pKa of active site His" evidence="4">
    <location>
        <position position="145"/>
    </location>
</feature>
<accession>A0A425Y0Z8</accession>
<dbReference type="CDD" id="cd08645">
    <property type="entry name" value="FMT_core_GART"/>
    <property type="match status" value="1"/>
</dbReference>
<dbReference type="GO" id="GO:0006189">
    <property type="term" value="P:'de novo' IMP biosynthetic process"/>
    <property type="evidence" value="ECO:0007669"/>
    <property type="project" value="UniProtKB-UniRule"/>
</dbReference>
<dbReference type="GO" id="GO:0005829">
    <property type="term" value="C:cytosol"/>
    <property type="evidence" value="ECO:0007669"/>
    <property type="project" value="TreeGrafter"/>
</dbReference>
<proteinExistence type="inferred from homology"/>
<dbReference type="InterPro" id="IPR002376">
    <property type="entry name" value="Formyl_transf_N"/>
</dbReference>
<comment type="pathway">
    <text evidence="1 4">Purine metabolism; IMP biosynthesis via de novo pathway; N(2)-formyl-N(1)-(5-phospho-D-ribosyl)glycinamide from N(1)-(5-phospho-D-ribosyl)glycinamide (10-formyl THF route): step 1/1.</text>
</comment>
<sequence>MKRIAIFASGSGSNAENIAHYFKSNPEVEISIILSNKKDAFVLERANKLNIPSQSFTRNDFYESNTIVDLLKNKKIDLIVLAGFLWLVPDSLIKAFPNAIVNIHPALLPNYGGKGMYGMNVHNAVITNKDKESGITIHIVNEKYDDGETILQAKCQIEENDTAEDLANKIHDLEYEHFPRAVETYLNKIKK</sequence>
<comment type="caution">
    <text evidence="6">The sequence shown here is derived from an EMBL/GenBank/DDBJ whole genome shotgun (WGS) entry which is preliminary data.</text>
</comment>
<dbReference type="RefSeq" id="WP_125030723.1">
    <property type="nucleotide sequence ID" value="NZ_JAPXVP010000001.1"/>
</dbReference>
<dbReference type="NCBIfam" id="TIGR00639">
    <property type="entry name" value="PurN"/>
    <property type="match status" value="1"/>
</dbReference>
<organism evidence="6 7">
    <name type="scientific">Ancylomarina euxinus</name>
    <dbReference type="NCBI Taxonomy" id="2283627"/>
    <lineage>
        <taxon>Bacteria</taxon>
        <taxon>Pseudomonadati</taxon>
        <taxon>Bacteroidota</taxon>
        <taxon>Bacteroidia</taxon>
        <taxon>Marinilabiliales</taxon>
        <taxon>Marinifilaceae</taxon>
        <taxon>Ancylomarina</taxon>
    </lineage>
</organism>
<dbReference type="InterPro" id="IPR036477">
    <property type="entry name" value="Formyl_transf_N_sf"/>
</dbReference>
<evidence type="ECO:0000313" key="7">
    <source>
        <dbReference type="Proteomes" id="UP000285794"/>
    </source>
</evidence>
<evidence type="ECO:0000256" key="4">
    <source>
        <dbReference type="HAMAP-Rule" id="MF_01930"/>
    </source>
</evidence>
<gene>
    <name evidence="4 6" type="primary">purN</name>
    <name evidence="6" type="ORF">DWB61_09835</name>
</gene>
<dbReference type="Gene3D" id="3.40.50.170">
    <property type="entry name" value="Formyl transferase, N-terminal domain"/>
    <property type="match status" value="1"/>
</dbReference>